<protein>
    <submittedName>
        <fullName evidence="2">Uncharacterized protein</fullName>
    </submittedName>
</protein>
<sequence length="165" mass="17851">MSVLRAETERGVGLTPRIDSVKIFIFPIREQVRRVLVVFHGALFVANGGSNAVFQAVSAAIPILYAMILIGITVIPIRMIIIRIGIVTIPIGIVMILIGITVIPIGIAVIPIESPAYQTGNAPFQPRKTARLAGEGGLALPHLGVLSGFPFFRYIKDFNQLPQRS</sequence>
<dbReference type="AlphaFoldDB" id="A0A450ZV48"/>
<dbReference type="EMBL" id="CAADFX010000067">
    <property type="protein sequence ID" value="VFK57674.1"/>
    <property type="molecule type" value="Genomic_DNA"/>
</dbReference>
<feature type="transmembrane region" description="Helical" evidence="1">
    <location>
        <begin position="60"/>
        <end position="81"/>
    </location>
</feature>
<feature type="transmembrane region" description="Helical" evidence="1">
    <location>
        <begin position="132"/>
        <end position="155"/>
    </location>
</feature>
<evidence type="ECO:0000313" key="2">
    <source>
        <dbReference type="EMBL" id="VFK57674.1"/>
    </source>
</evidence>
<organism evidence="2">
    <name type="scientific">Candidatus Kentrum sp. TUN</name>
    <dbReference type="NCBI Taxonomy" id="2126343"/>
    <lineage>
        <taxon>Bacteria</taxon>
        <taxon>Pseudomonadati</taxon>
        <taxon>Pseudomonadota</taxon>
        <taxon>Gammaproteobacteria</taxon>
        <taxon>Candidatus Kentrum</taxon>
    </lineage>
</organism>
<reference evidence="2" key="1">
    <citation type="submission" date="2019-02" db="EMBL/GenBank/DDBJ databases">
        <authorList>
            <person name="Gruber-Vodicka R. H."/>
            <person name="Seah K. B. B."/>
        </authorList>
    </citation>
    <scope>NUCLEOTIDE SEQUENCE</scope>
    <source>
        <strain evidence="2">BECK_BY1</strain>
    </source>
</reference>
<keyword evidence="1" id="KW-0472">Membrane</keyword>
<keyword evidence="1" id="KW-1133">Transmembrane helix</keyword>
<name>A0A450ZV48_9GAMM</name>
<proteinExistence type="predicted"/>
<keyword evidence="1" id="KW-0812">Transmembrane</keyword>
<gene>
    <name evidence="2" type="ORF">BECKTUN1418D_GA0071000_106714</name>
</gene>
<accession>A0A450ZV48</accession>
<evidence type="ECO:0000256" key="1">
    <source>
        <dbReference type="SAM" id="Phobius"/>
    </source>
</evidence>
<feature type="transmembrane region" description="Helical" evidence="1">
    <location>
        <begin position="93"/>
        <end position="112"/>
    </location>
</feature>
<feature type="transmembrane region" description="Helical" evidence="1">
    <location>
        <begin position="35"/>
        <end position="54"/>
    </location>
</feature>